<keyword evidence="2" id="KW-1185">Reference proteome</keyword>
<dbReference type="AlphaFoldDB" id="A0AAV4F7M0"/>
<evidence type="ECO:0008006" key="3">
    <source>
        <dbReference type="Google" id="ProtNLM"/>
    </source>
</evidence>
<evidence type="ECO:0000313" key="2">
    <source>
        <dbReference type="Proteomes" id="UP000762676"/>
    </source>
</evidence>
<dbReference type="EMBL" id="BMAT01004146">
    <property type="protein sequence ID" value="GFR69079.1"/>
    <property type="molecule type" value="Genomic_DNA"/>
</dbReference>
<dbReference type="Proteomes" id="UP000762676">
    <property type="component" value="Unassembled WGS sequence"/>
</dbReference>
<comment type="caution">
    <text evidence="1">The sequence shown here is derived from an EMBL/GenBank/DDBJ whole genome shotgun (WGS) entry which is preliminary data.</text>
</comment>
<organism evidence="1 2">
    <name type="scientific">Elysia marginata</name>
    <dbReference type="NCBI Taxonomy" id="1093978"/>
    <lineage>
        <taxon>Eukaryota</taxon>
        <taxon>Metazoa</taxon>
        <taxon>Spiralia</taxon>
        <taxon>Lophotrochozoa</taxon>
        <taxon>Mollusca</taxon>
        <taxon>Gastropoda</taxon>
        <taxon>Heterobranchia</taxon>
        <taxon>Euthyneura</taxon>
        <taxon>Panpulmonata</taxon>
        <taxon>Sacoglossa</taxon>
        <taxon>Placobranchoidea</taxon>
        <taxon>Plakobranchidae</taxon>
        <taxon>Elysia</taxon>
    </lineage>
</organism>
<proteinExistence type="predicted"/>
<accession>A0AAV4F7M0</accession>
<sequence>MSHKYLTYAGCPENEEIERPRNYVEMISGIDTWAMYGIRISATDPDNHGSLSVNLGSPVVLRVAVQVMRDPQKAPQCIFAYCWTNIKTEDNPCGIWKEIFLPFIPCESSTVHGDENILQYIYQGYVMPINSSTYRVTFLLKWNHLMVWLNDFRDDGFVNVL</sequence>
<gene>
    <name evidence="1" type="ORF">ElyMa_002040300</name>
</gene>
<protein>
    <recommendedName>
        <fullName evidence="3">Fibronectin type-III domain-containing protein</fullName>
    </recommendedName>
</protein>
<evidence type="ECO:0000313" key="1">
    <source>
        <dbReference type="EMBL" id="GFR69079.1"/>
    </source>
</evidence>
<reference evidence="1 2" key="1">
    <citation type="journal article" date="2021" name="Elife">
        <title>Chloroplast acquisition without the gene transfer in kleptoplastic sea slugs, Plakobranchus ocellatus.</title>
        <authorList>
            <person name="Maeda T."/>
            <person name="Takahashi S."/>
            <person name="Yoshida T."/>
            <person name="Shimamura S."/>
            <person name="Takaki Y."/>
            <person name="Nagai Y."/>
            <person name="Toyoda A."/>
            <person name="Suzuki Y."/>
            <person name="Arimoto A."/>
            <person name="Ishii H."/>
            <person name="Satoh N."/>
            <person name="Nishiyama T."/>
            <person name="Hasebe M."/>
            <person name="Maruyama T."/>
            <person name="Minagawa J."/>
            <person name="Obokata J."/>
            <person name="Shigenobu S."/>
        </authorList>
    </citation>
    <scope>NUCLEOTIDE SEQUENCE [LARGE SCALE GENOMIC DNA]</scope>
</reference>
<name>A0AAV4F7M0_9GAST</name>